<evidence type="ECO:0000256" key="2">
    <source>
        <dbReference type="ARBA" id="ARBA00007783"/>
    </source>
</evidence>
<dbReference type="InterPro" id="IPR004377">
    <property type="entry name" value="ABC_transpt_DrrB/DrrC"/>
</dbReference>
<evidence type="ECO:0000256" key="4">
    <source>
        <dbReference type="ARBA" id="ARBA00022692"/>
    </source>
</evidence>
<evidence type="ECO:0000256" key="1">
    <source>
        <dbReference type="ARBA" id="ARBA00004651"/>
    </source>
</evidence>
<feature type="transmembrane region" description="Helical" evidence="8">
    <location>
        <begin position="144"/>
        <end position="166"/>
    </location>
</feature>
<dbReference type="PIRSF" id="PIRSF006648">
    <property type="entry name" value="DrrB"/>
    <property type="match status" value="1"/>
</dbReference>
<evidence type="ECO:0000313" key="10">
    <source>
        <dbReference type="EMBL" id="MCZ8379751.1"/>
    </source>
</evidence>
<dbReference type="PANTHER" id="PTHR43077:SF8">
    <property type="entry name" value="DOXORUBICIN RESISTANCE ABC TRANSPORTER PERMEASE PROTEIN DRRB"/>
    <property type="match status" value="1"/>
</dbReference>
<feature type="transmembrane region" description="Helical" evidence="8">
    <location>
        <begin position="233"/>
        <end position="254"/>
    </location>
</feature>
<comment type="caution">
    <text evidence="10">The sequence shown here is derived from an EMBL/GenBank/DDBJ whole genome shotgun (WGS) entry which is preliminary data.</text>
</comment>
<dbReference type="EMBL" id="JAPZPY010000004">
    <property type="protein sequence ID" value="MCZ8379751.1"/>
    <property type="molecule type" value="Genomic_DNA"/>
</dbReference>
<gene>
    <name evidence="10" type="ORF">O6P37_12825</name>
</gene>
<dbReference type="InterPro" id="IPR013525">
    <property type="entry name" value="ABC2_TM"/>
</dbReference>
<comment type="subcellular location">
    <subcellularLocation>
        <location evidence="1">Cell membrane</location>
        <topology evidence="1">Multi-pass membrane protein</topology>
    </subcellularLocation>
</comment>
<evidence type="ECO:0000259" key="9">
    <source>
        <dbReference type="Pfam" id="PF01061"/>
    </source>
</evidence>
<dbReference type="Proteomes" id="UP001142153">
    <property type="component" value="Unassembled WGS sequence"/>
</dbReference>
<feature type="transmembrane region" description="Helical" evidence="8">
    <location>
        <begin position="65"/>
        <end position="86"/>
    </location>
</feature>
<keyword evidence="6 8" id="KW-0472">Membrane</keyword>
<dbReference type="PANTHER" id="PTHR43077">
    <property type="entry name" value="TRANSPORT PERMEASE YVFS-RELATED"/>
    <property type="match status" value="1"/>
</dbReference>
<sequence length="264" mass="28216">MARPDPSGLQQWWVLTLRVVVPTFRNGELAIAVALSAVFTVSFYIPLREVMSGFVPGNGGYAQYLMPLIAVQAVFFAAMSAAIRSATDSVQGVERRFRSLPVSPFVPLAARMTANGYRCAVALAVAVLCGYVIGFRFYGNGFHTAAFCMLVIAIGVSVSLVGDVIGVAIRRPEATPHLLLVPQLILGYLSVGIQPAEQFPRWIQPFVRHQPVSVFVEALRALAGNAGTAPGGVATAVAAACGWVVVLSVAALVWHRRLTARNPR</sequence>
<keyword evidence="4 8" id="KW-0812">Transmembrane</keyword>
<keyword evidence="7" id="KW-0046">Antibiotic resistance</keyword>
<accession>A0ABT4PT62</accession>
<keyword evidence="3" id="KW-1003">Cell membrane</keyword>
<feature type="transmembrane region" description="Helical" evidence="8">
    <location>
        <begin position="178"/>
        <end position="196"/>
    </location>
</feature>
<evidence type="ECO:0000256" key="7">
    <source>
        <dbReference type="ARBA" id="ARBA00023251"/>
    </source>
</evidence>
<feature type="transmembrane region" description="Helical" evidence="8">
    <location>
        <begin position="27"/>
        <end position="45"/>
    </location>
</feature>
<dbReference type="InterPro" id="IPR051328">
    <property type="entry name" value="T7SS_ABC-Transporter"/>
</dbReference>
<evidence type="ECO:0000313" key="11">
    <source>
        <dbReference type="Proteomes" id="UP001142153"/>
    </source>
</evidence>
<dbReference type="Pfam" id="PF01061">
    <property type="entry name" value="ABC2_membrane"/>
    <property type="match status" value="1"/>
</dbReference>
<feature type="domain" description="ABC-2 type transporter transmembrane" evidence="9">
    <location>
        <begin position="10"/>
        <end position="221"/>
    </location>
</feature>
<dbReference type="RefSeq" id="WP_269894409.1">
    <property type="nucleotide sequence ID" value="NZ_JAPZPY010000004.1"/>
</dbReference>
<dbReference type="InterPro" id="IPR000412">
    <property type="entry name" value="ABC_2_transport"/>
</dbReference>
<evidence type="ECO:0000256" key="5">
    <source>
        <dbReference type="ARBA" id="ARBA00022989"/>
    </source>
</evidence>
<feature type="transmembrane region" description="Helical" evidence="8">
    <location>
        <begin position="119"/>
        <end position="138"/>
    </location>
</feature>
<keyword evidence="5 8" id="KW-1133">Transmembrane helix</keyword>
<comment type="similarity">
    <text evidence="2">Belongs to the ABC-2 integral membrane protein family.</text>
</comment>
<dbReference type="NCBIfam" id="TIGR00025">
    <property type="entry name" value="Mtu_efflux"/>
    <property type="match status" value="1"/>
</dbReference>
<proteinExistence type="inferred from homology"/>
<name>A0ABT4PT62_9MYCO</name>
<evidence type="ECO:0000256" key="6">
    <source>
        <dbReference type="ARBA" id="ARBA00023136"/>
    </source>
</evidence>
<evidence type="ECO:0000256" key="3">
    <source>
        <dbReference type="ARBA" id="ARBA00022475"/>
    </source>
</evidence>
<keyword evidence="11" id="KW-1185">Reference proteome</keyword>
<evidence type="ECO:0000256" key="8">
    <source>
        <dbReference type="SAM" id="Phobius"/>
    </source>
</evidence>
<organism evidence="10 11">
    <name type="scientific">Mycobacterium hippophais</name>
    <dbReference type="NCBI Taxonomy" id="3016340"/>
    <lineage>
        <taxon>Bacteria</taxon>
        <taxon>Bacillati</taxon>
        <taxon>Actinomycetota</taxon>
        <taxon>Actinomycetes</taxon>
        <taxon>Mycobacteriales</taxon>
        <taxon>Mycobacteriaceae</taxon>
        <taxon>Mycobacterium</taxon>
    </lineage>
</organism>
<protein>
    <submittedName>
        <fullName evidence="10">ABC transporter permease</fullName>
    </submittedName>
</protein>
<reference evidence="10" key="1">
    <citation type="submission" date="2022-12" db="EMBL/GenBank/DDBJ databases">
        <authorList>
            <person name="Deng Y."/>
            <person name="Zhang Y.-Q."/>
        </authorList>
    </citation>
    <scope>NUCLEOTIDE SEQUENCE</scope>
    <source>
        <strain evidence="10">CPCC 205372</strain>
    </source>
</reference>